<sequence>MNSRILSCAAVGLLLLQGMAHAQKEKPIWNKSLDLQPQDPIYTTYAAAQERSQYLRDQGYEFPYYKEDQALGFYSQKGGDICLMFKQNDLLVKNIGDYYRRPALHTTTPDLVHFSAMPIKGFEVKGTYMVYASGMVIQEVDVENQSDDEMDITLIPYLQNQYRRFDAVNLATDDSYLTFEHQKYPDGWSLAHGIPYVDSLKNLFLLPEGTTSLTAANVWKDELPRPAYQFDMDKAPTMQIFGRAYEKGERLVAGMDSVKMMAWVNGDTSQVITASSPIWGSAIPTVGDEGLFRLELAHLIDSESAAANFEVMYFNEGLKKGQSQPVAFPSEETTKRIDFDDWQDDFLHPPQVEVHRSENGAYTIKWSKVKGANHYRIYKREYPAPVYKWVKSTTKLEFEFNGEVREGQLRGYIVVPVGRHPGMHSQEVLNMPQVPFSKFLQGEHQTIHTDANKYLAGKLDIKLEAGEKKTYRWVRVSDHLGTPDRQLLTAAQQAANVNLQPYIAKHLAQLDRVPSPQFDKNKALLYWSAWNMMKQVFYPPEGASSYNYYVFSREPVWGWGHGGQVFHESITMLAYAYLDPNGAMDSQRVYKERQYENGYINYRTGAYLDEIIEHNDQLTSSAPWYNWLNWEIYQITGDKTFLEEMYASGKKFYEFYVSERDADGDGLLEWGGHAVLESVRDALVAVWDEVGWPSNFESVDLNCMMVMEAKSLEQMAMLLGLEEEAKKWREDHEERARLINEVFWDPETGFYYNANKEDNSFTFKEKDDLKRAEIIGFLPMWAGVADGEQAKALVTKLTDPAAFWRKNGVPSLAANDSYYNSKGYWNGPVWVEWNYLIYRGLKDYGYDDFAWELTERLSGVMVSQLRQNHNLWEFYSPDEDWAGYHKTYIWAGIINRMLIDEYREAKD</sequence>
<organism evidence="6 7">
    <name type="scientific">Negadavirga shengliensis</name>
    <dbReference type="NCBI Taxonomy" id="1389218"/>
    <lineage>
        <taxon>Bacteria</taxon>
        <taxon>Pseudomonadati</taxon>
        <taxon>Bacteroidota</taxon>
        <taxon>Cytophagia</taxon>
        <taxon>Cytophagales</taxon>
        <taxon>Cyclobacteriaceae</taxon>
        <taxon>Negadavirga</taxon>
    </lineage>
</organism>
<dbReference type="RefSeq" id="WP_377065593.1">
    <property type="nucleotide sequence ID" value="NZ_JBHSJJ010000008.1"/>
</dbReference>
<evidence type="ECO:0000313" key="7">
    <source>
        <dbReference type="Proteomes" id="UP001595818"/>
    </source>
</evidence>
<evidence type="ECO:0000256" key="1">
    <source>
        <dbReference type="ARBA" id="ARBA00010833"/>
    </source>
</evidence>
<evidence type="ECO:0000256" key="2">
    <source>
        <dbReference type="ARBA" id="ARBA00022801"/>
    </source>
</evidence>
<evidence type="ECO:0000256" key="4">
    <source>
        <dbReference type="SAM" id="SignalP"/>
    </source>
</evidence>
<comment type="caution">
    <text evidence="6">The sequence shown here is derived from an EMBL/GenBank/DDBJ whole genome shotgun (WGS) entry which is preliminary data.</text>
</comment>
<name>A0ABV9T338_9BACT</name>
<comment type="similarity">
    <text evidence="1">Belongs to the glycosyl hydrolase 63 family.</text>
</comment>
<dbReference type="InterPro" id="IPR008928">
    <property type="entry name" value="6-hairpin_glycosidase_sf"/>
</dbReference>
<evidence type="ECO:0000313" key="6">
    <source>
        <dbReference type="EMBL" id="MFC4873013.1"/>
    </source>
</evidence>
<keyword evidence="3" id="KW-0326">Glycosidase</keyword>
<proteinExistence type="inferred from homology"/>
<dbReference type="InterPro" id="IPR013783">
    <property type="entry name" value="Ig-like_fold"/>
</dbReference>
<gene>
    <name evidence="6" type="ORF">ACFPFU_15045</name>
</gene>
<dbReference type="Proteomes" id="UP001595818">
    <property type="component" value="Unassembled WGS sequence"/>
</dbReference>
<evidence type="ECO:0000259" key="5">
    <source>
        <dbReference type="Pfam" id="PF22422"/>
    </source>
</evidence>
<dbReference type="InterPro" id="IPR054491">
    <property type="entry name" value="MGH1-like_GH"/>
</dbReference>
<dbReference type="Gene3D" id="2.60.40.10">
    <property type="entry name" value="Immunoglobulins"/>
    <property type="match status" value="1"/>
</dbReference>
<dbReference type="EMBL" id="JBHSJJ010000008">
    <property type="protein sequence ID" value="MFC4873013.1"/>
    <property type="molecule type" value="Genomic_DNA"/>
</dbReference>
<feature type="chain" id="PRO_5045338095" evidence="4">
    <location>
        <begin position="23"/>
        <end position="907"/>
    </location>
</feature>
<feature type="domain" description="Mannosylglycerate hydrolase MGH1-like glycoside hydrolase" evidence="5">
    <location>
        <begin position="573"/>
        <end position="890"/>
    </location>
</feature>
<feature type="signal peptide" evidence="4">
    <location>
        <begin position="1"/>
        <end position="22"/>
    </location>
</feature>
<dbReference type="Pfam" id="PF22422">
    <property type="entry name" value="MGH1-like_GH"/>
    <property type="match status" value="1"/>
</dbReference>
<protein>
    <submittedName>
        <fullName evidence="6">Amylo-alpha-1,6-glucosidase</fullName>
    </submittedName>
</protein>
<dbReference type="PANTHER" id="PTHR10412">
    <property type="entry name" value="MANNOSYL-OLIGOSACCHARIDE GLUCOSIDASE"/>
    <property type="match status" value="1"/>
</dbReference>
<accession>A0ABV9T338</accession>
<dbReference type="InterPro" id="IPR012341">
    <property type="entry name" value="6hp_glycosidase-like_sf"/>
</dbReference>
<dbReference type="Gene3D" id="1.50.10.10">
    <property type="match status" value="1"/>
</dbReference>
<keyword evidence="2" id="KW-0378">Hydrolase</keyword>
<reference evidence="7" key="1">
    <citation type="journal article" date="2019" name="Int. J. Syst. Evol. Microbiol.">
        <title>The Global Catalogue of Microorganisms (GCM) 10K type strain sequencing project: providing services to taxonomists for standard genome sequencing and annotation.</title>
        <authorList>
            <consortium name="The Broad Institute Genomics Platform"/>
            <consortium name="The Broad Institute Genome Sequencing Center for Infectious Disease"/>
            <person name="Wu L."/>
            <person name="Ma J."/>
        </authorList>
    </citation>
    <scope>NUCLEOTIDE SEQUENCE [LARGE SCALE GENOMIC DNA]</scope>
    <source>
        <strain evidence="7">CGMCC 4.7466</strain>
    </source>
</reference>
<keyword evidence="4" id="KW-0732">Signal</keyword>
<dbReference type="InterPro" id="IPR004888">
    <property type="entry name" value="Glycoside_hydrolase_63"/>
</dbReference>
<keyword evidence="7" id="KW-1185">Reference proteome</keyword>
<dbReference type="PANTHER" id="PTHR10412:SF11">
    <property type="entry name" value="MANNOSYL-OLIGOSACCHARIDE GLUCOSIDASE"/>
    <property type="match status" value="1"/>
</dbReference>
<evidence type="ECO:0000256" key="3">
    <source>
        <dbReference type="ARBA" id="ARBA00023295"/>
    </source>
</evidence>
<dbReference type="SUPFAM" id="SSF48208">
    <property type="entry name" value="Six-hairpin glycosidases"/>
    <property type="match status" value="1"/>
</dbReference>